<accession>A0A2X3B920</accession>
<feature type="region of interest" description="Disordered" evidence="1">
    <location>
        <begin position="1"/>
        <end position="40"/>
    </location>
</feature>
<evidence type="ECO:0000313" key="2">
    <source>
        <dbReference type="EMBL" id="SQB97401.1"/>
    </source>
</evidence>
<dbReference type="Proteomes" id="UP000250166">
    <property type="component" value="Unassembled WGS sequence"/>
</dbReference>
<protein>
    <submittedName>
        <fullName evidence="2">Uncharacterized protein</fullName>
    </submittedName>
</protein>
<sequence length="80" mass="8245">MESINTQNTAKPAAAAKNAANLPNSNPKTPQDADSKRREFLKASAQMGALSLGALSLSLLGSSTLSAKEPAHNIAKTPQT</sequence>
<dbReference type="RefSeq" id="WP_023947582.1">
    <property type="nucleotide sequence ID" value="NZ_UAWL01000006.1"/>
</dbReference>
<dbReference type="EMBL" id="UAWL01000006">
    <property type="protein sequence ID" value="SQB97401.1"/>
    <property type="molecule type" value="Genomic_DNA"/>
</dbReference>
<feature type="compositionally biased region" description="Low complexity" evidence="1">
    <location>
        <begin position="8"/>
        <end position="28"/>
    </location>
</feature>
<reference evidence="2 3" key="1">
    <citation type="submission" date="2018-06" db="EMBL/GenBank/DDBJ databases">
        <authorList>
            <consortium name="Pathogen Informatics"/>
            <person name="Doyle S."/>
        </authorList>
    </citation>
    <scope>NUCLEOTIDE SEQUENCE [LARGE SCALE GENOMIC DNA]</scope>
    <source>
        <strain evidence="2 3">NCTC13102</strain>
    </source>
</reference>
<gene>
    <name evidence="2" type="ORF">NCTC13102_00132</name>
</gene>
<feature type="compositionally biased region" description="Basic and acidic residues" evidence="1">
    <location>
        <begin position="31"/>
        <end position="40"/>
    </location>
</feature>
<dbReference type="AlphaFoldDB" id="A0A2X3B920"/>
<proteinExistence type="predicted"/>
<evidence type="ECO:0000256" key="1">
    <source>
        <dbReference type="SAM" id="MobiDB-lite"/>
    </source>
</evidence>
<evidence type="ECO:0000313" key="3">
    <source>
        <dbReference type="Proteomes" id="UP000250166"/>
    </source>
</evidence>
<organism evidence="2 3">
    <name type="scientific">Helicobacter fennelliae</name>
    <dbReference type="NCBI Taxonomy" id="215"/>
    <lineage>
        <taxon>Bacteria</taxon>
        <taxon>Pseudomonadati</taxon>
        <taxon>Campylobacterota</taxon>
        <taxon>Epsilonproteobacteria</taxon>
        <taxon>Campylobacterales</taxon>
        <taxon>Helicobacteraceae</taxon>
        <taxon>Helicobacter</taxon>
    </lineage>
</organism>
<name>A0A2X3B920_9HELI</name>